<organism evidence="3">
    <name type="scientific">Anisakis simplex</name>
    <name type="common">Herring worm</name>
    <dbReference type="NCBI Taxonomy" id="6269"/>
    <lineage>
        <taxon>Eukaryota</taxon>
        <taxon>Metazoa</taxon>
        <taxon>Ecdysozoa</taxon>
        <taxon>Nematoda</taxon>
        <taxon>Chromadorea</taxon>
        <taxon>Rhabditida</taxon>
        <taxon>Spirurina</taxon>
        <taxon>Ascaridomorpha</taxon>
        <taxon>Ascaridoidea</taxon>
        <taxon>Anisakidae</taxon>
        <taxon>Anisakis</taxon>
        <taxon>Anisakis simplex complex</taxon>
    </lineage>
</organism>
<reference evidence="1 2" key="2">
    <citation type="submission" date="2018-11" db="EMBL/GenBank/DDBJ databases">
        <authorList>
            <consortium name="Pathogen Informatics"/>
        </authorList>
    </citation>
    <scope>NUCLEOTIDE SEQUENCE [LARGE SCALE GENOMIC DNA]</scope>
</reference>
<reference evidence="3" key="1">
    <citation type="submission" date="2017-02" db="UniProtKB">
        <authorList>
            <consortium name="WormBaseParasite"/>
        </authorList>
    </citation>
    <scope>IDENTIFICATION</scope>
</reference>
<keyword evidence="2" id="KW-1185">Reference proteome</keyword>
<dbReference type="WBParaSite" id="ASIM_0000290501-mRNA-1">
    <property type="protein sequence ID" value="ASIM_0000290501-mRNA-1"/>
    <property type="gene ID" value="ASIM_0000290501"/>
</dbReference>
<proteinExistence type="predicted"/>
<sequence length="195" mass="22753">MYSENNERQVYIARSLNERWFHKKGFADDEQTALLNHYQENANCHCQERQFQRVWVATDLILLTEAWSQLSPSQQKLAGRQLKTSLRGHVKIQPSFGVDTINISSFVCLDAVKRRQRYTIAKKRYSELLEKAKVSLKADDISLIKILEKLSAVLAEYPDQKDNRLKNACWQSLKDAQRGWNFADGYVLLHIPIIW</sequence>
<protein>
    <submittedName>
        <fullName evidence="3">DUF3800 domain-containing protein</fullName>
    </submittedName>
</protein>
<evidence type="ECO:0000313" key="2">
    <source>
        <dbReference type="Proteomes" id="UP000267096"/>
    </source>
</evidence>
<evidence type="ECO:0000313" key="1">
    <source>
        <dbReference type="EMBL" id="VDK20539.1"/>
    </source>
</evidence>
<dbReference type="EMBL" id="UYRR01003871">
    <property type="protein sequence ID" value="VDK20539.1"/>
    <property type="molecule type" value="Genomic_DNA"/>
</dbReference>
<dbReference type="Proteomes" id="UP000267096">
    <property type="component" value="Unassembled WGS sequence"/>
</dbReference>
<gene>
    <name evidence="1" type="ORF">ASIM_LOCUS2756</name>
</gene>
<dbReference type="AlphaFoldDB" id="A0A0M3J5S3"/>
<dbReference type="OrthoDB" id="5837449at2759"/>
<name>A0A0M3J5S3_ANISI</name>
<accession>A0A0M3J5S3</accession>
<evidence type="ECO:0000313" key="3">
    <source>
        <dbReference type="WBParaSite" id="ASIM_0000290501-mRNA-1"/>
    </source>
</evidence>